<dbReference type="OrthoDB" id="1939301at2759"/>
<dbReference type="AlphaFoldDB" id="A0A835V5Y3"/>
<accession>A0A835V5Y3</accession>
<evidence type="ECO:0000313" key="2">
    <source>
        <dbReference type="EMBL" id="KAG0486637.1"/>
    </source>
</evidence>
<reference evidence="2 3" key="1">
    <citation type="journal article" date="2020" name="Nat. Food">
        <title>A phased Vanilla planifolia genome enables genetic improvement of flavour and production.</title>
        <authorList>
            <person name="Hasing T."/>
            <person name="Tang H."/>
            <person name="Brym M."/>
            <person name="Khazi F."/>
            <person name="Huang T."/>
            <person name="Chambers A.H."/>
        </authorList>
    </citation>
    <scope>NUCLEOTIDE SEQUENCE [LARGE SCALE GENOMIC DNA]</scope>
    <source>
        <tissue evidence="2">Leaf</tissue>
    </source>
</reference>
<name>A0A835V5Y3_VANPL</name>
<comment type="caution">
    <text evidence="2">The sequence shown here is derived from an EMBL/GenBank/DDBJ whole genome shotgun (WGS) entry which is preliminary data.</text>
</comment>
<feature type="region of interest" description="Disordered" evidence="1">
    <location>
        <begin position="1"/>
        <end position="23"/>
    </location>
</feature>
<proteinExistence type="predicted"/>
<evidence type="ECO:0000256" key="1">
    <source>
        <dbReference type="SAM" id="MobiDB-lite"/>
    </source>
</evidence>
<dbReference type="PANTHER" id="PTHR34212">
    <property type="entry name" value="OS02G0104200 PROTEIN"/>
    <property type="match status" value="1"/>
</dbReference>
<organism evidence="2 3">
    <name type="scientific">Vanilla planifolia</name>
    <name type="common">Vanilla</name>
    <dbReference type="NCBI Taxonomy" id="51239"/>
    <lineage>
        <taxon>Eukaryota</taxon>
        <taxon>Viridiplantae</taxon>
        <taxon>Streptophyta</taxon>
        <taxon>Embryophyta</taxon>
        <taxon>Tracheophyta</taxon>
        <taxon>Spermatophyta</taxon>
        <taxon>Magnoliopsida</taxon>
        <taxon>Liliopsida</taxon>
        <taxon>Asparagales</taxon>
        <taxon>Orchidaceae</taxon>
        <taxon>Vanilloideae</taxon>
        <taxon>Vanilleae</taxon>
        <taxon>Vanilla</taxon>
    </lineage>
</organism>
<feature type="compositionally biased region" description="Polar residues" evidence="1">
    <location>
        <begin position="1"/>
        <end position="12"/>
    </location>
</feature>
<dbReference type="Proteomes" id="UP000639772">
    <property type="component" value="Unassembled WGS sequence"/>
</dbReference>
<dbReference type="PANTHER" id="PTHR34212:SF1">
    <property type="entry name" value="OS06G0106900 PROTEIN"/>
    <property type="match status" value="1"/>
</dbReference>
<evidence type="ECO:0000313" key="3">
    <source>
        <dbReference type="Proteomes" id="UP000639772"/>
    </source>
</evidence>
<sequence length="192" mass="21353">MQKSGYVQTTPIPNKGKKKQAKVELDRLKQAEKKNRRLEKALAASAAIRSALEKKKQNKLEEEQRLDEEGAAIAESVALYVLLEDSQDPHFMLTNRKSCNSWVRAHNVELMSCDRSCVDRSAKLSGCGADSFAYSSGWNGRDFGMHVNDFYAPYNEEIGQDAGISAVLLAAQAVSSLNIVEDMRKEPLSSQR</sequence>
<gene>
    <name evidence="2" type="ORF">HPP92_008732</name>
</gene>
<protein>
    <submittedName>
        <fullName evidence="2">Uncharacterized protein</fullName>
    </submittedName>
</protein>
<dbReference type="EMBL" id="JADCNM010000004">
    <property type="protein sequence ID" value="KAG0486637.1"/>
    <property type="molecule type" value="Genomic_DNA"/>
</dbReference>